<evidence type="ECO:0000256" key="2">
    <source>
        <dbReference type="ARBA" id="ARBA00022692"/>
    </source>
</evidence>
<dbReference type="Gene3D" id="1.20.5.2700">
    <property type="match status" value="1"/>
</dbReference>
<feature type="transmembrane region" description="Helical" evidence="6">
    <location>
        <begin position="36"/>
        <end position="56"/>
    </location>
</feature>
<feature type="transmembrane region" description="Helical" evidence="6">
    <location>
        <begin position="160"/>
        <end position="179"/>
    </location>
</feature>
<feature type="transmembrane region" description="Helical" evidence="6">
    <location>
        <begin position="486"/>
        <end position="506"/>
    </location>
</feature>
<dbReference type="EC" id="1.6.5.11" evidence="9"/>
<dbReference type="Pfam" id="PF00662">
    <property type="entry name" value="Proton_antipo_N"/>
    <property type="match status" value="1"/>
</dbReference>
<keyword evidence="3 6" id="KW-1133">Transmembrane helix</keyword>
<keyword evidence="4 6" id="KW-0472">Membrane</keyword>
<gene>
    <name evidence="9" type="primary">nuoL</name>
    <name evidence="9" type="ORF">LzC2_27960</name>
</gene>
<evidence type="ECO:0000256" key="3">
    <source>
        <dbReference type="ARBA" id="ARBA00022989"/>
    </source>
</evidence>
<feature type="transmembrane region" description="Helical" evidence="6">
    <location>
        <begin position="269"/>
        <end position="286"/>
    </location>
</feature>
<evidence type="ECO:0000256" key="5">
    <source>
        <dbReference type="RuleBase" id="RU000320"/>
    </source>
</evidence>
<proteinExistence type="predicted"/>
<feature type="domain" description="NADH:quinone oxidoreductase/Mrp antiporter transmembrane" evidence="7">
    <location>
        <begin position="155"/>
        <end position="437"/>
    </location>
</feature>
<keyword evidence="9" id="KW-0560">Oxidoreductase</keyword>
<dbReference type="GO" id="GO:0016491">
    <property type="term" value="F:oxidoreductase activity"/>
    <property type="evidence" value="ECO:0007669"/>
    <property type="project" value="UniProtKB-KW"/>
</dbReference>
<dbReference type="EMBL" id="WTPX01000093">
    <property type="protein sequence ID" value="NNJ26705.1"/>
    <property type="molecule type" value="Genomic_DNA"/>
</dbReference>
<dbReference type="PRINTS" id="PR01435">
    <property type="entry name" value="NPOXDRDTASE5"/>
</dbReference>
<dbReference type="InterPro" id="IPR001750">
    <property type="entry name" value="ND/Mrp_TM"/>
</dbReference>
<accession>A0ABX1VGL6</accession>
<dbReference type="InterPro" id="IPR003945">
    <property type="entry name" value="NU5C-like"/>
</dbReference>
<dbReference type="NCBIfam" id="TIGR01974">
    <property type="entry name" value="NDH_I_L"/>
    <property type="match status" value="1"/>
</dbReference>
<dbReference type="InterPro" id="IPR018393">
    <property type="entry name" value="NADHpl_OxRdtase_5_subgr"/>
</dbReference>
<dbReference type="PRINTS" id="PR01434">
    <property type="entry name" value="NADHDHGNASE5"/>
</dbReference>
<dbReference type="RefSeq" id="WP_171187965.1">
    <property type="nucleotide sequence ID" value="NZ_WTPX01000093.1"/>
</dbReference>
<organism evidence="9 10">
    <name type="scientific">Alienimonas chondri</name>
    <dbReference type="NCBI Taxonomy" id="2681879"/>
    <lineage>
        <taxon>Bacteria</taxon>
        <taxon>Pseudomonadati</taxon>
        <taxon>Planctomycetota</taxon>
        <taxon>Planctomycetia</taxon>
        <taxon>Planctomycetales</taxon>
        <taxon>Planctomycetaceae</taxon>
        <taxon>Alienimonas</taxon>
    </lineage>
</organism>
<dbReference type="Pfam" id="PF00361">
    <property type="entry name" value="Proton_antipo_M"/>
    <property type="match status" value="1"/>
</dbReference>
<evidence type="ECO:0000256" key="4">
    <source>
        <dbReference type="ARBA" id="ARBA00023136"/>
    </source>
</evidence>
<feature type="transmembrane region" description="Helical" evidence="6">
    <location>
        <begin position="545"/>
        <end position="563"/>
    </location>
</feature>
<dbReference type="PANTHER" id="PTHR42829">
    <property type="entry name" value="NADH-UBIQUINONE OXIDOREDUCTASE CHAIN 5"/>
    <property type="match status" value="1"/>
</dbReference>
<evidence type="ECO:0000256" key="1">
    <source>
        <dbReference type="ARBA" id="ARBA00004127"/>
    </source>
</evidence>
<evidence type="ECO:0000313" key="10">
    <source>
        <dbReference type="Proteomes" id="UP000609651"/>
    </source>
</evidence>
<comment type="caution">
    <text evidence="9">The sequence shown here is derived from an EMBL/GenBank/DDBJ whole genome shotgun (WGS) entry which is preliminary data.</text>
</comment>
<keyword evidence="10" id="KW-1185">Reference proteome</keyword>
<feature type="transmembrane region" description="Helical" evidence="6">
    <location>
        <begin position="191"/>
        <end position="210"/>
    </location>
</feature>
<feature type="transmembrane region" description="Helical" evidence="6">
    <location>
        <begin position="395"/>
        <end position="416"/>
    </location>
</feature>
<dbReference type="PANTHER" id="PTHR42829:SF2">
    <property type="entry name" value="NADH-UBIQUINONE OXIDOREDUCTASE CHAIN 5"/>
    <property type="match status" value="1"/>
</dbReference>
<feature type="transmembrane region" description="Helical" evidence="6">
    <location>
        <begin position="325"/>
        <end position="347"/>
    </location>
</feature>
<feature type="transmembrane region" description="Helical" evidence="6">
    <location>
        <begin position="132"/>
        <end position="154"/>
    </location>
</feature>
<evidence type="ECO:0000313" key="9">
    <source>
        <dbReference type="EMBL" id="NNJ26705.1"/>
    </source>
</evidence>
<evidence type="ECO:0000259" key="8">
    <source>
        <dbReference type="Pfam" id="PF00662"/>
    </source>
</evidence>
<feature type="domain" description="NADH-Ubiquinone oxidoreductase (complex I) chain 5 N-terminal" evidence="8">
    <location>
        <begin position="73"/>
        <end position="114"/>
    </location>
</feature>
<protein>
    <submittedName>
        <fullName evidence="9">NADH-quinone oxidoreductase subunit L</fullName>
        <ecNumber evidence="9">1.6.5.11</ecNumber>
    </submittedName>
</protein>
<feature type="transmembrane region" description="Helical" evidence="6">
    <location>
        <begin position="446"/>
        <end position="466"/>
    </location>
</feature>
<comment type="subcellular location">
    <subcellularLocation>
        <location evidence="1">Endomembrane system</location>
        <topology evidence="1">Multi-pass membrane protein</topology>
    </subcellularLocation>
    <subcellularLocation>
        <location evidence="5">Membrane</location>
        <topology evidence="5">Multi-pass membrane protein</topology>
    </subcellularLocation>
</comment>
<feature type="transmembrane region" description="Helical" evidence="6">
    <location>
        <begin position="90"/>
        <end position="111"/>
    </location>
</feature>
<name>A0ABX1VGL6_9PLAN</name>
<feature type="transmembrane region" description="Helical" evidence="6">
    <location>
        <begin position="674"/>
        <end position="694"/>
    </location>
</feature>
<keyword evidence="2 5" id="KW-0812">Transmembrane</keyword>
<evidence type="ECO:0000259" key="7">
    <source>
        <dbReference type="Pfam" id="PF00361"/>
    </source>
</evidence>
<dbReference type="InterPro" id="IPR001516">
    <property type="entry name" value="Proton_antipo_N"/>
</dbReference>
<dbReference type="Proteomes" id="UP000609651">
    <property type="component" value="Unassembled WGS sequence"/>
</dbReference>
<reference evidence="9 10" key="1">
    <citation type="journal article" date="2020" name="Syst. Appl. Microbiol.">
        <title>Alienimonas chondri sp. nov., a novel planctomycete isolated from the biofilm of the red alga Chondrus crispus.</title>
        <authorList>
            <person name="Vitorino I."/>
            <person name="Albuquerque L."/>
            <person name="Wiegand S."/>
            <person name="Kallscheuer N."/>
            <person name="da Costa M.S."/>
            <person name="Lobo-da-Cunha A."/>
            <person name="Jogler C."/>
            <person name="Lage O.M."/>
        </authorList>
    </citation>
    <scope>NUCLEOTIDE SEQUENCE [LARGE SCALE GENOMIC DNA]</scope>
    <source>
        <strain evidence="9 10">LzC2</strain>
    </source>
</reference>
<feature type="transmembrane region" description="Helical" evidence="6">
    <location>
        <begin position="298"/>
        <end position="318"/>
    </location>
</feature>
<sequence length="695" mass="72311">MSVPALLIAATFLPLVGALAGLTARWWRPRKDDRAAGFVASACILGSFGLALTAALRWDGPEPIAGSWYEIFSLAGVTLELGHHIDSLTLTMFCLVSLVASCVCVFALGYLSDELTHEHRDHSFEEELVRPGRFHLFFGYLCLFVTAMLLLVIGGNLFHVFVGWELVGACSYLLIGFYYERPIAGAAATKAFVVNRIGDAGFLIGLAALLAANGDVRFVSLFEAAGAGELSRTALLIGGFGVLAGCVGKSAQFPLQVWLPDAMAGPTPVSALVHSATMVAGGVYLIGRMTPALPGEVLLTVAYLGCATALIGAAPALFQTDLKGILAYSSISQLGYMMLALGVTGWGAGLFHLVTHAFFKSLMFLCAGSVIVACHHAQDVTKLGGLMRKMPVTAGAMLVGVIAISGLAIPGVTLFGEALSFSGFHSKDAILSHALAFTEANPAHAILFWVPLVTAGLTALYMVRLWGLTFAGTPGSATKGAHESPAVMLAPILILAGLAAFCAIGGDGGPLYGFLTRTAPEVGTFALFESPTEAAVDEAHHHAEMMGLIAAGLGAAAGLALFGPWRRAPGHARAEGLKDAAVVRWLRSGWGFDAVYRALAVRPTLLAGEVAALTDRSALDGAVHGTATLARRVARFERSVDERLVDGVVRGVGRLARGFGRLFGATQSGGLRQYVAALAACAVGLAVLAVVLLAG</sequence>
<evidence type="ECO:0000256" key="6">
    <source>
        <dbReference type="SAM" id="Phobius"/>
    </source>
</evidence>